<feature type="transmembrane region" description="Helical" evidence="1">
    <location>
        <begin position="49"/>
        <end position="70"/>
    </location>
</feature>
<feature type="transmembrane region" description="Helical" evidence="1">
    <location>
        <begin position="206"/>
        <end position="223"/>
    </location>
</feature>
<dbReference type="EC" id="2.3.-.-" evidence="3"/>
<feature type="transmembrane region" description="Helical" evidence="1">
    <location>
        <begin position="304"/>
        <end position="324"/>
    </location>
</feature>
<comment type="caution">
    <text evidence="3">The sequence shown here is derived from an EMBL/GenBank/DDBJ whole genome shotgun (WGS) entry which is preliminary data.</text>
</comment>
<feature type="domain" description="Acyltransferase 3" evidence="2">
    <location>
        <begin position="10"/>
        <end position="352"/>
    </location>
</feature>
<reference evidence="4" key="1">
    <citation type="journal article" date="2019" name="Int. J. Syst. Evol. Microbiol.">
        <title>The Global Catalogue of Microorganisms (GCM) 10K type strain sequencing project: providing services to taxonomists for standard genome sequencing and annotation.</title>
        <authorList>
            <consortium name="The Broad Institute Genomics Platform"/>
            <consortium name="The Broad Institute Genome Sequencing Center for Infectious Disease"/>
            <person name="Wu L."/>
            <person name="Ma J."/>
        </authorList>
    </citation>
    <scope>NUCLEOTIDE SEQUENCE [LARGE SCALE GENOMIC DNA]</scope>
    <source>
        <strain evidence="4">CCUG 43111</strain>
    </source>
</reference>
<feature type="transmembrane region" description="Helical" evidence="1">
    <location>
        <begin position="330"/>
        <end position="351"/>
    </location>
</feature>
<feature type="transmembrane region" description="Helical" evidence="1">
    <location>
        <begin position="164"/>
        <end position="194"/>
    </location>
</feature>
<keyword evidence="1" id="KW-1133">Transmembrane helix</keyword>
<feature type="transmembrane region" description="Helical" evidence="1">
    <location>
        <begin position="235"/>
        <end position="256"/>
    </location>
</feature>
<evidence type="ECO:0000256" key="1">
    <source>
        <dbReference type="SAM" id="Phobius"/>
    </source>
</evidence>
<keyword evidence="3" id="KW-0808">Transferase</keyword>
<dbReference type="Proteomes" id="UP001596101">
    <property type="component" value="Unassembled WGS sequence"/>
</dbReference>
<keyword evidence="1" id="KW-0472">Membrane</keyword>
<sequence>MPAQPTYKNTDIEALRALAIVLVIMAHVARLLPSDHWYMNVVRQAGFGFGVDIFFCVSGFIITQSLVNLMPAGPDLRRFLAIARPFLIRRFWRLMPSALFWILALLLAAAVLDGTGTLLSFRDSLQPALTAALQVADFTFSSCRDAGKCGEFGIYWSLSLENQFYLVLPLLAVCAGRRLLPFVFLAAFAAQFFIERQLTMPTPFLWALRTDAICLGAFLALVSHTRLYRELEPTMLRLPLLPLALLVYLVALMARISVPQPAIAYAMGVTALLCGMLTWIASYDRCYLTSNRFVRTLAVYVGSRSYAIYLTHMLAMSLAAWLAQHGPLSGLAQALGPGVAVTAFLGLTLLFSELNYRMIETPLRAYGKRRTARMMPEEGLRGQEA</sequence>
<feature type="transmembrane region" description="Helical" evidence="1">
    <location>
        <begin position="262"/>
        <end position="283"/>
    </location>
</feature>
<accession>A0ABW0MQG3</accession>
<evidence type="ECO:0000313" key="3">
    <source>
        <dbReference type="EMBL" id="MFC5480065.1"/>
    </source>
</evidence>
<feature type="transmembrane region" description="Helical" evidence="1">
    <location>
        <begin position="12"/>
        <end position="29"/>
    </location>
</feature>
<keyword evidence="3" id="KW-0012">Acyltransferase</keyword>
<dbReference type="InterPro" id="IPR050879">
    <property type="entry name" value="Acyltransferase_3"/>
</dbReference>
<feature type="transmembrane region" description="Helical" evidence="1">
    <location>
        <begin position="91"/>
        <end position="112"/>
    </location>
</feature>
<dbReference type="PANTHER" id="PTHR23028">
    <property type="entry name" value="ACETYLTRANSFERASE"/>
    <property type="match status" value="1"/>
</dbReference>
<keyword evidence="4" id="KW-1185">Reference proteome</keyword>
<organism evidence="3 4">
    <name type="scientific">Massilia suwonensis</name>
    <dbReference type="NCBI Taxonomy" id="648895"/>
    <lineage>
        <taxon>Bacteria</taxon>
        <taxon>Pseudomonadati</taxon>
        <taxon>Pseudomonadota</taxon>
        <taxon>Betaproteobacteria</taxon>
        <taxon>Burkholderiales</taxon>
        <taxon>Oxalobacteraceae</taxon>
        <taxon>Telluria group</taxon>
        <taxon>Massilia</taxon>
    </lineage>
</organism>
<dbReference type="PANTHER" id="PTHR23028:SF53">
    <property type="entry name" value="ACYL_TRANSF_3 DOMAIN-CONTAINING PROTEIN"/>
    <property type="match status" value="1"/>
</dbReference>
<gene>
    <name evidence="3" type="ORF">ACFPQ5_17845</name>
</gene>
<dbReference type="RefSeq" id="WP_379758714.1">
    <property type="nucleotide sequence ID" value="NZ_JBHSMR010000013.1"/>
</dbReference>
<name>A0ABW0MQG3_9BURK</name>
<dbReference type="InterPro" id="IPR002656">
    <property type="entry name" value="Acyl_transf_3_dom"/>
</dbReference>
<evidence type="ECO:0000313" key="4">
    <source>
        <dbReference type="Proteomes" id="UP001596101"/>
    </source>
</evidence>
<dbReference type="Pfam" id="PF01757">
    <property type="entry name" value="Acyl_transf_3"/>
    <property type="match status" value="1"/>
</dbReference>
<dbReference type="EMBL" id="JBHSMR010000013">
    <property type="protein sequence ID" value="MFC5480065.1"/>
    <property type="molecule type" value="Genomic_DNA"/>
</dbReference>
<dbReference type="GO" id="GO:0016746">
    <property type="term" value="F:acyltransferase activity"/>
    <property type="evidence" value="ECO:0007669"/>
    <property type="project" value="UniProtKB-KW"/>
</dbReference>
<evidence type="ECO:0000259" key="2">
    <source>
        <dbReference type="Pfam" id="PF01757"/>
    </source>
</evidence>
<protein>
    <submittedName>
        <fullName evidence="3">Acyltransferase family protein</fullName>
        <ecNumber evidence="3">2.3.-.-</ecNumber>
    </submittedName>
</protein>
<proteinExistence type="predicted"/>
<keyword evidence="1" id="KW-0812">Transmembrane</keyword>